<keyword evidence="2" id="KW-1133">Transmembrane helix</keyword>
<keyword evidence="2" id="KW-0812">Transmembrane</keyword>
<feature type="region of interest" description="Disordered" evidence="1">
    <location>
        <begin position="72"/>
        <end position="103"/>
    </location>
</feature>
<dbReference type="AlphaFoldDB" id="A0A9W6F4W7"/>
<proteinExistence type="predicted"/>
<sequence length="103" mass="11079">MLNQLMHPNATSHTHKHPPTDGAVRRGAPTAQPASSATASASSCMIITIMLIISISIITSIITTITINTHTNFQTPTSSLPSHQHYPSLTNQPTNKQTNKPVR</sequence>
<accession>A0A9W6F4W7</accession>
<gene>
    <name evidence="3" type="primary">PLESTMB000234</name>
    <name evidence="3" type="ORF">PLESTB_001129500</name>
</gene>
<keyword evidence="2" id="KW-0472">Membrane</keyword>
<dbReference type="Proteomes" id="UP001165080">
    <property type="component" value="Unassembled WGS sequence"/>
</dbReference>
<feature type="transmembrane region" description="Helical" evidence="2">
    <location>
        <begin position="45"/>
        <end position="67"/>
    </location>
</feature>
<keyword evidence="4" id="KW-1185">Reference proteome</keyword>
<evidence type="ECO:0000256" key="2">
    <source>
        <dbReference type="SAM" id="Phobius"/>
    </source>
</evidence>
<comment type="caution">
    <text evidence="3">The sequence shown here is derived from an EMBL/GenBank/DDBJ whole genome shotgun (WGS) entry which is preliminary data.</text>
</comment>
<feature type="region of interest" description="Disordered" evidence="1">
    <location>
        <begin position="1"/>
        <end position="40"/>
    </location>
</feature>
<reference evidence="3 4" key="1">
    <citation type="journal article" date="2023" name="Commun. Biol.">
        <title>Reorganization of the ancestral sex-determining regions during the evolution of trioecy in Pleodorina starrii.</title>
        <authorList>
            <person name="Takahashi K."/>
            <person name="Suzuki S."/>
            <person name="Kawai-Toyooka H."/>
            <person name="Yamamoto K."/>
            <person name="Hamaji T."/>
            <person name="Ootsuki R."/>
            <person name="Yamaguchi H."/>
            <person name="Kawachi M."/>
            <person name="Higashiyama T."/>
            <person name="Nozaki H."/>
        </authorList>
    </citation>
    <scope>NUCLEOTIDE SEQUENCE [LARGE SCALE GENOMIC DNA]</scope>
    <source>
        <strain evidence="3 4">NIES-4479</strain>
    </source>
</reference>
<organism evidence="3 4">
    <name type="scientific">Pleodorina starrii</name>
    <dbReference type="NCBI Taxonomy" id="330485"/>
    <lineage>
        <taxon>Eukaryota</taxon>
        <taxon>Viridiplantae</taxon>
        <taxon>Chlorophyta</taxon>
        <taxon>core chlorophytes</taxon>
        <taxon>Chlorophyceae</taxon>
        <taxon>CS clade</taxon>
        <taxon>Chlamydomonadales</taxon>
        <taxon>Volvocaceae</taxon>
        <taxon>Pleodorina</taxon>
    </lineage>
</organism>
<evidence type="ECO:0000256" key="1">
    <source>
        <dbReference type="SAM" id="MobiDB-lite"/>
    </source>
</evidence>
<evidence type="ECO:0000313" key="3">
    <source>
        <dbReference type="EMBL" id="GLC56638.1"/>
    </source>
</evidence>
<name>A0A9W6F4W7_9CHLO</name>
<evidence type="ECO:0000313" key="4">
    <source>
        <dbReference type="Proteomes" id="UP001165080"/>
    </source>
</evidence>
<protein>
    <submittedName>
        <fullName evidence="3">Uncharacterized protein</fullName>
    </submittedName>
</protein>
<feature type="compositionally biased region" description="Low complexity" evidence="1">
    <location>
        <begin position="28"/>
        <end position="40"/>
    </location>
</feature>
<dbReference type="EMBL" id="BRXU01000016">
    <property type="protein sequence ID" value="GLC56638.1"/>
    <property type="molecule type" value="Genomic_DNA"/>
</dbReference>